<dbReference type="InterPro" id="IPR014912">
    <property type="entry name" value="Sep15_SelM_dom"/>
</dbReference>
<dbReference type="Pfam" id="PF08806">
    <property type="entry name" value="Sep15_SelM"/>
    <property type="match status" value="1"/>
</dbReference>
<feature type="compositionally biased region" description="Acidic residues" evidence="2">
    <location>
        <begin position="112"/>
        <end position="127"/>
    </location>
</feature>
<feature type="domain" description="Selenoprotein F/M" evidence="4">
    <location>
        <begin position="36"/>
        <end position="104"/>
    </location>
</feature>
<dbReference type="Proteomes" id="UP001165122">
    <property type="component" value="Unassembled WGS sequence"/>
</dbReference>
<keyword evidence="6" id="KW-1185">Reference proteome</keyword>
<evidence type="ECO:0000256" key="3">
    <source>
        <dbReference type="SAM" id="SignalP"/>
    </source>
</evidence>
<accession>A0A9W7E1I2</accession>
<comment type="caution">
    <text evidence="5">The sequence shown here is derived from an EMBL/GenBank/DDBJ whole genome shotgun (WGS) entry which is preliminary data.</text>
</comment>
<feature type="chain" id="PRO_5040997044" description="Selenoprotein F/M domain-containing protein" evidence="3">
    <location>
        <begin position="18"/>
        <end position="136"/>
    </location>
</feature>
<evidence type="ECO:0000256" key="2">
    <source>
        <dbReference type="SAM" id="MobiDB-lite"/>
    </source>
</evidence>
<evidence type="ECO:0000256" key="1">
    <source>
        <dbReference type="ARBA" id="ARBA00005742"/>
    </source>
</evidence>
<dbReference type="InterPro" id="IPR036249">
    <property type="entry name" value="Thioredoxin-like_sf"/>
</dbReference>
<feature type="signal peptide" evidence="3">
    <location>
        <begin position="1"/>
        <end position="17"/>
    </location>
</feature>
<dbReference type="EMBL" id="BRXW01000480">
    <property type="protein sequence ID" value="GMH58663.1"/>
    <property type="molecule type" value="Genomic_DNA"/>
</dbReference>
<evidence type="ECO:0000259" key="4">
    <source>
        <dbReference type="Pfam" id="PF08806"/>
    </source>
</evidence>
<comment type="similarity">
    <text evidence="1">Belongs to the selenoprotein M/F family.</text>
</comment>
<evidence type="ECO:0000313" key="6">
    <source>
        <dbReference type="Proteomes" id="UP001165122"/>
    </source>
</evidence>
<reference evidence="6" key="1">
    <citation type="journal article" date="2023" name="Commun. Biol.">
        <title>Genome analysis of Parmales, the sister group of diatoms, reveals the evolutionary specialization of diatoms from phago-mixotrophs to photoautotrophs.</title>
        <authorList>
            <person name="Ban H."/>
            <person name="Sato S."/>
            <person name="Yoshikawa S."/>
            <person name="Yamada K."/>
            <person name="Nakamura Y."/>
            <person name="Ichinomiya M."/>
            <person name="Sato N."/>
            <person name="Blanc-Mathieu R."/>
            <person name="Endo H."/>
            <person name="Kuwata A."/>
            <person name="Ogata H."/>
        </authorList>
    </citation>
    <scope>NUCLEOTIDE SEQUENCE [LARGE SCALE GENOMIC DNA]</scope>
    <source>
        <strain evidence="6">NIES 3700</strain>
    </source>
</reference>
<dbReference type="SUPFAM" id="SSF52833">
    <property type="entry name" value="Thioredoxin-like"/>
    <property type="match status" value="1"/>
</dbReference>
<dbReference type="AlphaFoldDB" id="A0A9W7E1I2"/>
<dbReference type="InterPro" id="IPR038219">
    <property type="entry name" value="Sep15/SelM_sf"/>
</dbReference>
<proteinExistence type="inferred from homology"/>
<feature type="region of interest" description="Disordered" evidence="2">
    <location>
        <begin position="101"/>
        <end position="136"/>
    </location>
</feature>
<gene>
    <name evidence="5" type="ORF">TrLO_g10925</name>
</gene>
<dbReference type="Gene3D" id="3.40.30.50">
    <property type="entry name" value="Sep15/SelM thioredoxin-like domain, active-site redox motif"/>
    <property type="match status" value="1"/>
</dbReference>
<evidence type="ECO:0000313" key="5">
    <source>
        <dbReference type="EMBL" id="GMH58663.1"/>
    </source>
</evidence>
<sequence>MRAVFLALFLFLAVAFAERKGNEPICLTHHRKFSYTELPEVKRFIKDTEADPHASLYLPHVTVNYKKGKPPVLVVYESDVEVERINLNTFTTDEIHELMSKKGFPKSGGNDVQEEEDCGGGEDDLGGEGECSAKPY</sequence>
<organism evidence="5 6">
    <name type="scientific">Triparma laevis f. longispina</name>
    <dbReference type="NCBI Taxonomy" id="1714387"/>
    <lineage>
        <taxon>Eukaryota</taxon>
        <taxon>Sar</taxon>
        <taxon>Stramenopiles</taxon>
        <taxon>Ochrophyta</taxon>
        <taxon>Bolidophyceae</taxon>
        <taxon>Parmales</taxon>
        <taxon>Triparmaceae</taxon>
        <taxon>Triparma</taxon>
    </lineage>
</organism>
<protein>
    <recommendedName>
        <fullName evidence="4">Selenoprotein F/M domain-containing protein</fullName>
    </recommendedName>
</protein>
<name>A0A9W7E1I2_9STRA</name>
<dbReference type="OrthoDB" id="202555at2759"/>
<keyword evidence="3" id="KW-0732">Signal</keyword>